<dbReference type="SMART" id="SM00836">
    <property type="entry name" value="DALR_1"/>
    <property type="match status" value="1"/>
</dbReference>
<dbReference type="InterPro" id="IPR008909">
    <property type="entry name" value="DALR_anticod-bd"/>
</dbReference>
<keyword evidence="2 8" id="KW-0436">Ligase</keyword>
<feature type="short sequence motif" description="'HIGH' region" evidence="8">
    <location>
        <begin position="128"/>
        <end position="138"/>
    </location>
</feature>
<evidence type="ECO:0000256" key="1">
    <source>
        <dbReference type="ARBA" id="ARBA00005594"/>
    </source>
</evidence>
<keyword evidence="4 8" id="KW-0067">ATP-binding</keyword>
<dbReference type="Gene3D" id="3.40.50.620">
    <property type="entry name" value="HUPs"/>
    <property type="match status" value="1"/>
</dbReference>
<keyword evidence="8" id="KW-0963">Cytoplasm</keyword>
<dbReference type="GO" id="GO:0005524">
    <property type="term" value="F:ATP binding"/>
    <property type="evidence" value="ECO:0007669"/>
    <property type="project" value="UniProtKB-UniRule"/>
</dbReference>
<keyword evidence="5 8" id="KW-0648">Protein biosynthesis</keyword>
<evidence type="ECO:0000259" key="10">
    <source>
        <dbReference type="SMART" id="SM00836"/>
    </source>
</evidence>
<dbReference type="HAMAP" id="MF_00123">
    <property type="entry name" value="Arg_tRNA_synth"/>
    <property type="match status" value="1"/>
</dbReference>
<dbReference type="PANTHER" id="PTHR11956">
    <property type="entry name" value="ARGINYL-TRNA SYNTHETASE"/>
    <property type="match status" value="1"/>
</dbReference>
<accession>A0A0R1JS85</accession>
<dbReference type="SUPFAM" id="SSF47323">
    <property type="entry name" value="Anticodon-binding domain of a subclass of class I aminoacyl-tRNA synthetases"/>
    <property type="match status" value="1"/>
</dbReference>
<dbReference type="InterPro" id="IPR009080">
    <property type="entry name" value="tRNAsynth_Ia_anticodon-bd"/>
</dbReference>
<dbReference type="Gene3D" id="3.30.1360.70">
    <property type="entry name" value="Arginyl tRNA synthetase N-terminal domain"/>
    <property type="match status" value="1"/>
</dbReference>
<dbReference type="Pfam" id="PF00750">
    <property type="entry name" value="tRNA-synt_1d"/>
    <property type="match status" value="1"/>
</dbReference>
<keyword evidence="13" id="KW-1185">Reference proteome</keyword>
<dbReference type="SUPFAM" id="SSF52374">
    <property type="entry name" value="Nucleotidylyl transferase"/>
    <property type="match status" value="1"/>
</dbReference>
<dbReference type="GO" id="GO:0005737">
    <property type="term" value="C:cytoplasm"/>
    <property type="evidence" value="ECO:0007669"/>
    <property type="project" value="UniProtKB-SubCell"/>
</dbReference>
<sequence length="567" mass="63071">MRIEEEIMDFKQQVVTALHQAIGDTIPEAQLMQLIETPKSADLGDYAFPTFSLAKVLRQAPKQIAADLVTKIDASSFEQVQAVGGYVNFFLPKVAYAHELLTTIAADPAHYGDATVGHGNVPIDMSSPNIAKPMSMGHLRSTVIGNALANILTKVGYSPIKINHLGDWGTQFGKLIVAYRKWGNEADVRRDPIHYLVQYYVQFHEEAEKDPSLDEAARAVFKQLEDGDETVTALWKWFRSASLKEFNRIYAMLGISFDSYNGEAFYNDKMDAVVAELTDKHLLHESQGAEIVDLSQYDLNPALIKKSDGATLYMTRDLAAAIYRHDHYDFVQSLYVVGNEQREHFQQLKAVLKEMGHDWADDIHHIPFGLITSGGKKLSTRKGNIILLERVLNDAIDLAQQQIADKHPDLPDAETVAHQVGVGAVIFHDLKNERLDSFDFNLEEVVRFEGETGPYVQYTNARANSILRKTTTAPAPEVALTDPSAWGVLKALGDYPDVVLRAAREYEPSVIAKYTLRLAKAFNQYYANTKVLVDDAELPARLALVKAVSLVLENALSLLGVGAPEEM</sequence>
<dbReference type="Gene3D" id="1.10.730.10">
    <property type="entry name" value="Isoleucyl-tRNA Synthetase, Domain 1"/>
    <property type="match status" value="1"/>
</dbReference>
<evidence type="ECO:0000256" key="6">
    <source>
        <dbReference type="ARBA" id="ARBA00023146"/>
    </source>
</evidence>
<evidence type="ECO:0000313" key="12">
    <source>
        <dbReference type="EMBL" id="KRK74176.1"/>
    </source>
</evidence>
<comment type="similarity">
    <text evidence="1 8 9">Belongs to the class-I aminoacyl-tRNA synthetase family.</text>
</comment>
<dbReference type="CDD" id="cd07956">
    <property type="entry name" value="Anticodon_Ia_Arg"/>
    <property type="match status" value="1"/>
</dbReference>
<dbReference type="AlphaFoldDB" id="A0A0R1JS85"/>
<gene>
    <name evidence="8" type="primary">argS</name>
    <name evidence="12" type="ORF">FD02_GL000771</name>
</gene>
<dbReference type="STRING" id="1291734.FD02_GL000771"/>
<evidence type="ECO:0000313" key="13">
    <source>
        <dbReference type="Proteomes" id="UP000051804"/>
    </source>
</evidence>
<evidence type="ECO:0000259" key="11">
    <source>
        <dbReference type="SMART" id="SM01016"/>
    </source>
</evidence>
<name>A0A0R1JS85_9LACO</name>
<dbReference type="Pfam" id="PF03485">
    <property type="entry name" value="Arg_tRNA_synt_N"/>
    <property type="match status" value="1"/>
</dbReference>
<feature type="domain" description="Arginyl tRNA synthetase N-terminal" evidence="11">
    <location>
        <begin position="12"/>
        <end position="91"/>
    </location>
</feature>
<dbReference type="InterPro" id="IPR001278">
    <property type="entry name" value="Arg-tRNA-ligase"/>
</dbReference>
<dbReference type="EC" id="6.1.1.19" evidence="8"/>
<feature type="domain" description="DALR anticodon binding" evidence="10">
    <location>
        <begin position="456"/>
        <end position="567"/>
    </location>
</feature>
<dbReference type="PRINTS" id="PR01038">
    <property type="entry name" value="TRNASYNTHARG"/>
</dbReference>
<evidence type="ECO:0000256" key="5">
    <source>
        <dbReference type="ARBA" id="ARBA00022917"/>
    </source>
</evidence>
<evidence type="ECO:0000256" key="4">
    <source>
        <dbReference type="ARBA" id="ARBA00022840"/>
    </source>
</evidence>
<dbReference type="SUPFAM" id="SSF55190">
    <property type="entry name" value="Arginyl-tRNA synthetase (ArgRS), N-terminal 'additional' domain"/>
    <property type="match status" value="1"/>
</dbReference>
<dbReference type="InterPro" id="IPR005148">
    <property type="entry name" value="Arg-tRNA-synth_N"/>
</dbReference>
<dbReference type="InterPro" id="IPR014729">
    <property type="entry name" value="Rossmann-like_a/b/a_fold"/>
</dbReference>
<evidence type="ECO:0000256" key="8">
    <source>
        <dbReference type="HAMAP-Rule" id="MF_00123"/>
    </source>
</evidence>
<evidence type="ECO:0000256" key="3">
    <source>
        <dbReference type="ARBA" id="ARBA00022741"/>
    </source>
</evidence>
<protein>
    <recommendedName>
        <fullName evidence="8">Arginine--tRNA ligase</fullName>
        <ecNumber evidence="8">6.1.1.19</ecNumber>
    </recommendedName>
    <alternativeName>
        <fullName evidence="8">Arginyl-tRNA synthetase</fullName>
        <shortName evidence="8">ArgRS</shortName>
    </alternativeName>
</protein>
<dbReference type="Pfam" id="PF05746">
    <property type="entry name" value="DALR_1"/>
    <property type="match status" value="1"/>
</dbReference>
<dbReference type="PANTHER" id="PTHR11956:SF5">
    <property type="entry name" value="ARGININE--TRNA LIGASE, CYTOPLASMIC"/>
    <property type="match status" value="1"/>
</dbReference>
<organism evidence="12 13">
    <name type="scientific">Lacticaseibacillus nasuensis JCM 17158</name>
    <dbReference type="NCBI Taxonomy" id="1291734"/>
    <lineage>
        <taxon>Bacteria</taxon>
        <taxon>Bacillati</taxon>
        <taxon>Bacillota</taxon>
        <taxon>Bacilli</taxon>
        <taxon>Lactobacillales</taxon>
        <taxon>Lactobacillaceae</taxon>
        <taxon>Lacticaseibacillus</taxon>
    </lineage>
</organism>
<evidence type="ECO:0000256" key="2">
    <source>
        <dbReference type="ARBA" id="ARBA00022598"/>
    </source>
</evidence>
<dbReference type="SMART" id="SM01016">
    <property type="entry name" value="Arg_tRNA_synt_N"/>
    <property type="match status" value="1"/>
</dbReference>
<dbReference type="Proteomes" id="UP000051804">
    <property type="component" value="Unassembled WGS sequence"/>
</dbReference>
<evidence type="ECO:0000256" key="7">
    <source>
        <dbReference type="ARBA" id="ARBA00049339"/>
    </source>
</evidence>
<comment type="catalytic activity">
    <reaction evidence="7 8">
        <text>tRNA(Arg) + L-arginine + ATP = L-arginyl-tRNA(Arg) + AMP + diphosphate</text>
        <dbReference type="Rhea" id="RHEA:20301"/>
        <dbReference type="Rhea" id="RHEA-COMP:9658"/>
        <dbReference type="Rhea" id="RHEA-COMP:9673"/>
        <dbReference type="ChEBI" id="CHEBI:30616"/>
        <dbReference type="ChEBI" id="CHEBI:32682"/>
        <dbReference type="ChEBI" id="CHEBI:33019"/>
        <dbReference type="ChEBI" id="CHEBI:78442"/>
        <dbReference type="ChEBI" id="CHEBI:78513"/>
        <dbReference type="ChEBI" id="CHEBI:456215"/>
        <dbReference type="EC" id="6.1.1.19"/>
    </reaction>
</comment>
<proteinExistence type="inferred from homology"/>
<dbReference type="PATRIC" id="fig|1291734.4.peg.798"/>
<dbReference type="GO" id="GO:0004814">
    <property type="term" value="F:arginine-tRNA ligase activity"/>
    <property type="evidence" value="ECO:0007669"/>
    <property type="project" value="UniProtKB-UniRule"/>
</dbReference>
<dbReference type="InterPro" id="IPR036695">
    <property type="entry name" value="Arg-tRNA-synth_N_sf"/>
</dbReference>
<comment type="subunit">
    <text evidence="8">Monomer.</text>
</comment>
<dbReference type="FunFam" id="3.40.50.620:FF:000116">
    <property type="entry name" value="Arginine--tRNA ligase"/>
    <property type="match status" value="1"/>
</dbReference>
<dbReference type="InterPro" id="IPR035684">
    <property type="entry name" value="ArgRS_core"/>
</dbReference>
<dbReference type="CDD" id="cd00671">
    <property type="entry name" value="ArgRS_core"/>
    <property type="match status" value="1"/>
</dbReference>
<reference evidence="12 13" key="1">
    <citation type="journal article" date="2015" name="Genome Announc.">
        <title>Expanding the biotechnology potential of lactobacilli through comparative genomics of 213 strains and associated genera.</title>
        <authorList>
            <person name="Sun Z."/>
            <person name="Harris H.M."/>
            <person name="McCann A."/>
            <person name="Guo C."/>
            <person name="Argimon S."/>
            <person name="Zhang W."/>
            <person name="Yang X."/>
            <person name="Jeffery I.B."/>
            <person name="Cooney J.C."/>
            <person name="Kagawa T.F."/>
            <person name="Liu W."/>
            <person name="Song Y."/>
            <person name="Salvetti E."/>
            <person name="Wrobel A."/>
            <person name="Rasinkangas P."/>
            <person name="Parkhill J."/>
            <person name="Rea M.C."/>
            <person name="O'Sullivan O."/>
            <person name="Ritari J."/>
            <person name="Douillard F.P."/>
            <person name="Paul Ross R."/>
            <person name="Yang R."/>
            <person name="Briner A.E."/>
            <person name="Felis G.E."/>
            <person name="de Vos W.M."/>
            <person name="Barrangou R."/>
            <person name="Klaenhammer T.R."/>
            <person name="Caufield P.W."/>
            <person name="Cui Y."/>
            <person name="Zhang H."/>
            <person name="O'Toole P.W."/>
        </authorList>
    </citation>
    <scope>NUCLEOTIDE SEQUENCE [LARGE SCALE GENOMIC DNA]</scope>
    <source>
        <strain evidence="12 13">JCM 17158</strain>
    </source>
</reference>
<evidence type="ECO:0000256" key="9">
    <source>
        <dbReference type="RuleBase" id="RU363038"/>
    </source>
</evidence>
<dbReference type="GO" id="GO:0006420">
    <property type="term" value="P:arginyl-tRNA aminoacylation"/>
    <property type="evidence" value="ECO:0007669"/>
    <property type="project" value="UniProtKB-UniRule"/>
</dbReference>
<dbReference type="NCBIfam" id="TIGR00456">
    <property type="entry name" value="argS"/>
    <property type="match status" value="1"/>
</dbReference>
<keyword evidence="6 8" id="KW-0030">Aminoacyl-tRNA synthetase</keyword>
<comment type="caution">
    <text evidence="12">The sequence shown here is derived from an EMBL/GenBank/DDBJ whole genome shotgun (WGS) entry which is preliminary data.</text>
</comment>
<comment type="subcellular location">
    <subcellularLocation>
        <location evidence="8">Cytoplasm</location>
    </subcellularLocation>
</comment>
<keyword evidence="3 8" id="KW-0547">Nucleotide-binding</keyword>
<dbReference type="EMBL" id="AZDJ01000001">
    <property type="protein sequence ID" value="KRK74176.1"/>
    <property type="molecule type" value="Genomic_DNA"/>
</dbReference>